<name>A0A1D2M618_ORCCI</name>
<reference evidence="2 3" key="1">
    <citation type="journal article" date="2016" name="Genome Biol. Evol.">
        <title>Gene Family Evolution Reflects Adaptation to Soil Environmental Stressors in the Genome of the Collembolan Orchesella cincta.</title>
        <authorList>
            <person name="Faddeeva-Vakhrusheva A."/>
            <person name="Derks M.F."/>
            <person name="Anvar S.Y."/>
            <person name="Agamennone V."/>
            <person name="Suring W."/>
            <person name="Smit S."/>
            <person name="van Straalen N.M."/>
            <person name="Roelofs D."/>
        </authorList>
    </citation>
    <scope>NUCLEOTIDE SEQUENCE [LARGE SCALE GENOMIC DNA]</scope>
    <source>
        <tissue evidence="2">Mixed pool</tissue>
    </source>
</reference>
<keyword evidence="3" id="KW-1185">Reference proteome</keyword>
<evidence type="ECO:0000256" key="1">
    <source>
        <dbReference type="SAM" id="SignalP"/>
    </source>
</evidence>
<sequence>MIWIKLGVVLLSVALSARARLDEIPEDGITYKVKYPVDAWLIHAQDVGYSLQEARNLFYIRDYPATIITIANFDPEFTINFVRKDLTCYVRFTSGEPFLKASFLFLKDVKAVYKVQQNKILGMEMYEGGDELKFAMILQERGVNLTIVTHSRTSNFYWPVIHPSEIER</sequence>
<dbReference type="EMBL" id="LJIJ01003614">
    <property type="protein sequence ID" value="ODM88425.1"/>
    <property type="molecule type" value="Genomic_DNA"/>
</dbReference>
<evidence type="ECO:0000313" key="2">
    <source>
        <dbReference type="EMBL" id="ODM88425.1"/>
    </source>
</evidence>
<feature type="signal peptide" evidence="1">
    <location>
        <begin position="1"/>
        <end position="19"/>
    </location>
</feature>
<feature type="chain" id="PRO_5008903523" evidence="1">
    <location>
        <begin position="20"/>
        <end position="168"/>
    </location>
</feature>
<gene>
    <name evidence="2" type="ORF">Ocin01_18256</name>
</gene>
<keyword evidence="1" id="KW-0732">Signal</keyword>
<accession>A0A1D2M618</accession>
<proteinExistence type="predicted"/>
<protein>
    <submittedName>
        <fullName evidence="2">Uncharacterized protein</fullName>
    </submittedName>
</protein>
<comment type="caution">
    <text evidence="2">The sequence shown here is derived from an EMBL/GenBank/DDBJ whole genome shotgun (WGS) entry which is preliminary data.</text>
</comment>
<dbReference type="AlphaFoldDB" id="A0A1D2M618"/>
<organism evidence="2 3">
    <name type="scientific">Orchesella cincta</name>
    <name type="common">Springtail</name>
    <name type="synonym">Podura cincta</name>
    <dbReference type="NCBI Taxonomy" id="48709"/>
    <lineage>
        <taxon>Eukaryota</taxon>
        <taxon>Metazoa</taxon>
        <taxon>Ecdysozoa</taxon>
        <taxon>Arthropoda</taxon>
        <taxon>Hexapoda</taxon>
        <taxon>Collembola</taxon>
        <taxon>Entomobryomorpha</taxon>
        <taxon>Entomobryoidea</taxon>
        <taxon>Orchesellidae</taxon>
        <taxon>Orchesellinae</taxon>
        <taxon>Orchesella</taxon>
    </lineage>
</organism>
<evidence type="ECO:0000313" key="3">
    <source>
        <dbReference type="Proteomes" id="UP000094527"/>
    </source>
</evidence>
<dbReference type="Proteomes" id="UP000094527">
    <property type="component" value="Unassembled WGS sequence"/>
</dbReference>